<proteinExistence type="predicted"/>
<name>A0A381PAG5_9ZZZZ</name>
<gene>
    <name evidence="1" type="ORF">METZ01_LOCUS16820</name>
</gene>
<dbReference type="AlphaFoldDB" id="A0A381PAG5"/>
<accession>A0A381PAG5</accession>
<organism evidence="1">
    <name type="scientific">marine metagenome</name>
    <dbReference type="NCBI Taxonomy" id="408172"/>
    <lineage>
        <taxon>unclassified sequences</taxon>
        <taxon>metagenomes</taxon>
        <taxon>ecological metagenomes</taxon>
    </lineage>
</organism>
<dbReference type="EMBL" id="UINC01000928">
    <property type="protein sequence ID" value="SUZ63966.1"/>
    <property type="molecule type" value="Genomic_DNA"/>
</dbReference>
<evidence type="ECO:0000313" key="1">
    <source>
        <dbReference type="EMBL" id="SUZ63966.1"/>
    </source>
</evidence>
<protein>
    <submittedName>
        <fullName evidence="1">Uncharacterized protein</fullName>
    </submittedName>
</protein>
<sequence length="68" mass="7411">MCAAVVGGSITATTAPQGRSKGAHGNRVRYEMMMAVKDAFTATIFDNKRLYVKLSSKLTLNSYLIVRV</sequence>
<reference evidence="1" key="1">
    <citation type="submission" date="2018-05" db="EMBL/GenBank/DDBJ databases">
        <authorList>
            <person name="Lanie J.A."/>
            <person name="Ng W.-L."/>
            <person name="Kazmierczak K.M."/>
            <person name="Andrzejewski T.M."/>
            <person name="Davidsen T.M."/>
            <person name="Wayne K.J."/>
            <person name="Tettelin H."/>
            <person name="Glass J.I."/>
            <person name="Rusch D."/>
            <person name="Podicherti R."/>
            <person name="Tsui H.-C.T."/>
            <person name="Winkler M.E."/>
        </authorList>
    </citation>
    <scope>NUCLEOTIDE SEQUENCE</scope>
</reference>